<protein>
    <submittedName>
        <fullName evidence="10">Uncharacterized protein LOC101855228</fullName>
    </submittedName>
</protein>
<feature type="region of interest" description="Disordered" evidence="5">
    <location>
        <begin position="278"/>
        <end position="402"/>
    </location>
</feature>
<feature type="region of interest" description="Disordered" evidence="5">
    <location>
        <begin position="1551"/>
        <end position="1599"/>
    </location>
</feature>
<dbReference type="SMART" id="SM00291">
    <property type="entry name" value="ZnF_ZZ"/>
    <property type="match status" value="1"/>
</dbReference>
<feature type="compositionally biased region" description="Acidic residues" evidence="5">
    <location>
        <begin position="1124"/>
        <end position="1150"/>
    </location>
</feature>
<evidence type="ECO:0000259" key="8">
    <source>
        <dbReference type="PROSITE" id="PS51745"/>
    </source>
</evidence>
<evidence type="ECO:0000259" key="6">
    <source>
        <dbReference type="PROSITE" id="PS50030"/>
    </source>
</evidence>
<feature type="region of interest" description="Disordered" evidence="5">
    <location>
        <begin position="1630"/>
        <end position="1702"/>
    </location>
</feature>
<dbReference type="InterPro" id="IPR053793">
    <property type="entry name" value="PB1-like"/>
</dbReference>
<feature type="domain" description="ZZ-type" evidence="7">
    <location>
        <begin position="708"/>
        <end position="760"/>
    </location>
</feature>
<feature type="region of interest" description="Disordered" evidence="5">
    <location>
        <begin position="588"/>
        <end position="632"/>
    </location>
</feature>
<dbReference type="Proteomes" id="UP000694888">
    <property type="component" value="Unplaced"/>
</dbReference>
<feature type="region of interest" description="Disordered" evidence="5">
    <location>
        <begin position="1392"/>
        <end position="1437"/>
    </location>
</feature>
<keyword evidence="1" id="KW-0479">Metal-binding</keyword>
<evidence type="ECO:0000259" key="7">
    <source>
        <dbReference type="PROSITE" id="PS50135"/>
    </source>
</evidence>
<dbReference type="SUPFAM" id="SSF46934">
    <property type="entry name" value="UBA-like"/>
    <property type="match status" value="1"/>
</dbReference>
<keyword evidence="9" id="KW-1185">Reference proteome</keyword>
<keyword evidence="2 4" id="KW-0863">Zinc-finger</keyword>
<dbReference type="CDD" id="cd02340">
    <property type="entry name" value="ZZ_NBR1_like"/>
    <property type="match status" value="1"/>
</dbReference>
<feature type="region of interest" description="Disordered" evidence="5">
    <location>
        <begin position="785"/>
        <end position="824"/>
    </location>
</feature>
<feature type="compositionally biased region" description="Polar residues" evidence="5">
    <location>
        <begin position="383"/>
        <end position="394"/>
    </location>
</feature>
<feature type="region of interest" description="Disordered" evidence="5">
    <location>
        <begin position="221"/>
        <end position="254"/>
    </location>
</feature>
<dbReference type="CDD" id="cd14319">
    <property type="entry name" value="UBA_NBR1"/>
    <property type="match status" value="1"/>
</dbReference>
<dbReference type="Gene3D" id="3.10.20.90">
    <property type="entry name" value="Phosphatidylinositol 3-kinase Catalytic Subunit, Chain A, domain 1"/>
    <property type="match status" value="1"/>
</dbReference>
<evidence type="ECO:0000313" key="10">
    <source>
        <dbReference type="RefSeq" id="XP_005090579.1"/>
    </source>
</evidence>
<dbReference type="PANTHER" id="PTHR20930">
    <property type="entry name" value="OVARIAN CARCINOMA ANTIGEN CA125-RELATED"/>
    <property type="match status" value="1"/>
</dbReference>
<feature type="region of interest" description="Disordered" evidence="5">
    <location>
        <begin position="459"/>
        <end position="497"/>
    </location>
</feature>
<evidence type="ECO:0000313" key="9">
    <source>
        <dbReference type="Proteomes" id="UP000694888"/>
    </source>
</evidence>
<dbReference type="Gene3D" id="3.30.60.90">
    <property type="match status" value="1"/>
</dbReference>
<dbReference type="PROSITE" id="PS50030">
    <property type="entry name" value="UBA"/>
    <property type="match status" value="1"/>
</dbReference>
<dbReference type="InterPro" id="IPR000270">
    <property type="entry name" value="PB1_dom"/>
</dbReference>
<dbReference type="SUPFAM" id="SSF54277">
    <property type="entry name" value="CAD &amp; PB1 domains"/>
    <property type="match status" value="1"/>
</dbReference>
<evidence type="ECO:0000256" key="1">
    <source>
        <dbReference type="ARBA" id="ARBA00022723"/>
    </source>
</evidence>
<feature type="compositionally biased region" description="Low complexity" evidence="5">
    <location>
        <begin position="1103"/>
        <end position="1118"/>
    </location>
</feature>
<feature type="domain" description="PB1" evidence="8">
    <location>
        <begin position="5"/>
        <end position="95"/>
    </location>
</feature>
<dbReference type="Pfam" id="PF00564">
    <property type="entry name" value="PB1"/>
    <property type="match status" value="1"/>
</dbReference>
<evidence type="ECO:0000256" key="4">
    <source>
        <dbReference type="PROSITE-ProRule" id="PRU00228"/>
    </source>
</evidence>
<dbReference type="RefSeq" id="XP_005090579.1">
    <property type="nucleotide sequence ID" value="XM_005090522.3"/>
</dbReference>
<feature type="region of interest" description="Disordered" evidence="5">
    <location>
        <begin position="1067"/>
        <end position="1153"/>
    </location>
</feature>
<keyword evidence="3" id="KW-0862">Zinc</keyword>
<accession>A0ABM0JCK6</accession>
<feature type="compositionally biased region" description="Low complexity" evidence="5">
    <location>
        <begin position="365"/>
        <end position="382"/>
    </location>
</feature>
<dbReference type="CDD" id="cd05992">
    <property type="entry name" value="PB1"/>
    <property type="match status" value="1"/>
</dbReference>
<dbReference type="InterPro" id="IPR000433">
    <property type="entry name" value="Znf_ZZ"/>
</dbReference>
<feature type="domain" description="UBA" evidence="6">
    <location>
        <begin position="1713"/>
        <end position="1756"/>
    </location>
</feature>
<dbReference type="Pfam" id="PF00569">
    <property type="entry name" value="ZZ"/>
    <property type="match status" value="1"/>
</dbReference>
<dbReference type="PROSITE" id="PS51745">
    <property type="entry name" value="PB1"/>
    <property type="match status" value="1"/>
</dbReference>
<name>A0ABM0JCK6_APLCA</name>
<dbReference type="GeneID" id="101855228"/>
<evidence type="ECO:0000256" key="2">
    <source>
        <dbReference type="ARBA" id="ARBA00022771"/>
    </source>
</evidence>
<organism evidence="9 10">
    <name type="scientific">Aplysia californica</name>
    <name type="common">California sea hare</name>
    <dbReference type="NCBI Taxonomy" id="6500"/>
    <lineage>
        <taxon>Eukaryota</taxon>
        <taxon>Metazoa</taxon>
        <taxon>Spiralia</taxon>
        <taxon>Lophotrochozoa</taxon>
        <taxon>Mollusca</taxon>
        <taxon>Gastropoda</taxon>
        <taxon>Heterobranchia</taxon>
        <taxon>Euthyneura</taxon>
        <taxon>Tectipleura</taxon>
        <taxon>Aplysiida</taxon>
        <taxon>Aplysioidea</taxon>
        <taxon>Aplysiidae</taxon>
        <taxon>Aplysia</taxon>
    </lineage>
</organism>
<feature type="compositionally biased region" description="Low complexity" evidence="5">
    <location>
        <begin position="1409"/>
        <end position="1437"/>
    </location>
</feature>
<feature type="compositionally biased region" description="Low complexity" evidence="5">
    <location>
        <begin position="1686"/>
        <end position="1702"/>
    </location>
</feature>
<dbReference type="InterPro" id="IPR043145">
    <property type="entry name" value="Znf_ZZ_sf"/>
</dbReference>
<evidence type="ECO:0000256" key="3">
    <source>
        <dbReference type="ARBA" id="ARBA00022833"/>
    </source>
</evidence>
<gene>
    <name evidence="10" type="primary">LOC101855228</name>
</gene>
<dbReference type="Gene3D" id="1.10.8.10">
    <property type="entry name" value="DNA helicase RuvA subunit, C-terminal domain"/>
    <property type="match status" value="1"/>
</dbReference>
<dbReference type="PROSITE" id="PS01357">
    <property type="entry name" value="ZF_ZZ_1"/>
    <property type="match status" value="1"/>
</dbReference>
<feature type="region of interest" description="Disordered" evidence="5">
    <location>
        <begin position="1195"/>
        <end position="1231"/>
    </location>
</feature>
<dbReference type="PANTHER" id="PTHR20930:SF0">
    <property type="entry name" value="PROTEIN ILRUN"/>
    <property type="match status" value="1"/>
</dbReference>
<dbReference type="SUPFAM" id="SSF57850">
    <property type="entry name" value="RING/U-box"/>
    <property type="match status" value="1"/>
</dbReference>
<proteinExistence type="predicted"/>
<dbReference type="InterPro" id="IPR009060">
    <property type="entry name" value="UBA-like_sf"/>
</dbReference>
<dbReference type="InterPro" id="IPR015940">
    <property type="entry name" value="UBA"/>
</dbReference>
<evidence type="ECO:0000256" key="5">
    <source>
        <dbReference type="SAM" id="MobiDB-lite"/>
    </source>
</evidence>
<dbReference type="PROSITE" id="PS50135">
    <property type="entry name" value="ZF_ZZ_2"/>
    <property type="match status" value="1"/>
</dbReference>
<sequence length="1767" mass="195190">MDNEGLIAAVQLSDRDEVDQPEPLYISKNDMKGLTWRHFAILLKSLYTQPPEAVRVKYMDDEGDWVELGSDAELQEALKFTSRSGEILQLQVRRVDSGRLIDLQDECIDAGPMSDRSSQNSMVEHRPGGDLGINLQSESQFVTYVPTTDPGGDVAPMLRYPYPAEQAPLVYPTHSSQNCLPATPLLPAAPLVPVSATIPAYRITPAMPMVEALVPTEVPSEPLTEASVPSTPEETLTCRGQVPSAPPPPQQSSLNLWDQAANLSPEEKIRFLKRIAEAHHQSQRDGSTAALPDVEPLCSDPSPHKPCLGQNNIPNQDPFDVEGASPIPTSAQASMNFKRGQSVEILTPTPIDTPRGSPGSNGKFPRSSSVDPSSSSPSSNPSFTQAPPTMSSFAQPRRSASADKSAVTKVAATKALYCSAVVPKAKLPKKVENGAPVPMPRNLPLMEGAQSGANAVAIEMPSESESYHGAASNKEEEIAASGGASSTSASEETGEILARGGSVAASMDGEIKANTQADSCAVAPVAGETRASKEGAVTLKELAKRASKPKQLPAKKVKVLQKRPLAEVKKEESTEVQRAESFGVGARPKVVEKKSKKKAEESLTKRKVPEKQEKKWKDGEKEPLKDEESGETAVMLDCSKKETMALQYEDFLKHMKKVKKDLHSSIVKDVTKHTDKLLKKSFSRSRSESHDIEFRFCNVKGETGSILHKGITCDHCDLEIVGVRYKCGNCADFDLCEKCENSEFVHDPTHVFLKLRKPARKAGCVGKERLPLLRENIYEAERDWEEKRKEKEEKMKAKDERKKEKEERKREKKERKRLAAEEKGNSIAKKNLDDVVKALETLSPDLEEKQRERPAQWATPYESFPLNISSPADGQEVFDVWQEREKTGMIEAVEGMINDCTRRRTLSTEAVDGDDPDFCPIQRKRLASDSSGSSIVRLSPPLPVIISETPARSELVVNVVSLPSEGNGQEETESEEVEQKLPLLPNLTDEPKVDNDVDSMKGQVASSAGHWDDDDDDAHSFVSGSSYEYFHSDDSEEFCILTPPAHEDYEEIVKDEAEELMMAAEKEAGTSVPSVEEEKEKVCEDSAEVVDTTDEAKTPGNAEEQQQQGVGEELVEVVSRGEDENNNEEQNNNEEVEDIEEEEDTDEENDEIRMKLIQEAFESPEYSSDMRFAELVHSLTEEEKKLYQQMLRTELDKEKQTEEEKQMGQEKREVIEERLEEDRSKKLKTRERERLRERKLLQRKRMQMLREEDYKEILEVKAMQASLVNKQLEENGVVAGAGAEQVKAGSEKAQVQKQEEKEPMAKNAFRALGPEEQKSYVLKRVKGNPAVCRNHHLNQMLELEVQKFAALDAGDHEAVADIERRLRELDRQKYIDTTRMLEERIRQQIAGSSLSDDAELEEQNPAAVSGSVSRQTSVASSSGQSEKTDSSSVTSVTTVRDVDCQTAPEPAGPASVIIQNVASGVSKAASTAFSTAKDVFYSLQAKQNERKMQGQSEKKDAALDPKRPIIVKVRGDSEAYKALTNAGAVPHAVPPGGWVPKESIWTPPEDWMPPTESTWKPPASTWKPPPSTWRPPQSSWKPPQSAWKPQKSSWKPPQVDWAPQQYEWFSVGSDCDPAELCGATSPSAIPSVVDGSERQESAVANGGSTEAEARSSVDEPTANNSDVADDAAVKSCGEEPAVKRNSASSLTSSSPPVSLQSSPIASLTIADSALRREIQGMQRLIEMGFANREKNRQLLIKFDGDLECVVQSLLQEEGEDHWAFHRH</sequence>
<reference evidence="10" key="1">
    <citation type="submission" date="2025-08" db="UniProtKB">
        <authorList>
            <consortium name="RefSeq"/>
        </authorList>
    </citation>
    <scope>IDENTIFICATION</scope>
</reference>
<feature type="compositionally biased region" description="Low complexity" evidence="5">
    <location>
        <begin position="479"/>
        <end position="491"/>
    </location>
</feature>
<feature type="compositionally biased region" description="Basic and acidic residues" evidence="5">
    <location>
        <begin position="589"/>
        <end position="627"/>
    </location>
</feature>
<feature type="compositionally biased region" description="Basic and acidic residues" evidence="5">
    <location>
        <begin position="785"/>
        <end position="809"/>
    </location>
</feature>